<dbReference type="InterPro" id="IPR000008">
    <property type="entry name" value="C2_dom"/>
</dbReference>
<dbReference type="PANTHER" id="PTHR10857:SF106">
    <property type="entry name" value="C2 DOMAIN-CONTAINING PROTEIN"/>
    <property type="match status" value="1"/>
</dbReference>
<dbReference type="InterPro" id="IPR037768">
    <property type="entry name" value="C2B_Copine"/>
</dbReference>
<accession>A0A6B2L2D3</accession>
<dbReference type="SUPFAM" id="SSF49562">
    <property type="entry name" value="C2 domain (Calcium/lipid-binding domain, CaLB)"/>
    <property type="match status" value="3"/>
</dbReference>
<reference evidence="2" key="1">
    <citation type="journal article" date="2020" name="J. Eukaryot. Microbiol.">
        <title>De novo Sequencing, Assembly and Annotation of the Transcriptome for the Free-Living Testate Amoeba Arcella intermedia.</title>
        <authorList>
            <person name="Ribeiro G.M."/>
            <person name="Porfirio-Sousa A.L."/>
            <person name="Maurer-Alcala X.X."/>
            <person name="Katz L.A."/>
            <person name="Lahr D.J.G."/>
        </authorList>
    </citation>
    <scope>NUCLEOTIDE SEQUENCE</scope>
</reference>
<proteinExistence type="predicted"/>
<dbReference type="InterPro" id="IPR045052">
    <property type="entry name" value="Copine"/>
</dbReference>
<dbReference type="PROSITE" id="PS50004">
    <property type="entry name" value="C2"/>
    <property type="match status" value="2"/>
</dbReference>
<dbReference type="GO" id="GO:0005886">
    <property type="term" value="C:plasma membrane"/>
    <property type="evidence" value="ECO:0007669"/>
    <property type="project" value="TreeGrafter"/>
</dbReference>
<dbReference type="EMBL" id="GIBP01002049">
    <property type="protein sequence ID" value="NDV31018.1"/>
    <property type="molecule type" value="Transcribed_RNA"/>
</dbReference>
<feature type="domain" description="C2" evidence="1">
    <location>
        <begin position="379"/>
        <end position="505"/>
    </location>
</feature>
<dbReference type="GO" id="GO:0071277">
    <property type="term" value="P:cellular response to calcium ion"/>
    <property type="evidence" value="ECO:0007669"/>
    <property type="project" value="TreeGrafter"/>
</dbReference>
<dbReference type="Gene3D" id="2.60.40.150">
    <property type="entry name" value="C2 domain"/>
    <property type="match status" value="3"/>
</dbReference>
<dbReference type="SMART" id="SM00239">
    <property type="entry name" value="C2"/>
    <property type="match status" value="3"/>
</dbReference>
<dbReference type="GO" id="GO:0005544">
    <property type="term" value="F:calcium-dependent phospholipid binding"/>
    <property type="evidence" value="ECO:0007669"/>
    <property type="project" value="InterPro"/>
</dbReference>
<dbReference type="AlphaFoldDB" id="A0A6B2L2D3"/>
<dbReference type="PANTHER" id="PTHR10857">
    <property type="entry name" value="COPINE"/>
    <property type="match status" value="1"/>
</dbReference>
<name>A0A6B2L2D3_9EUKA</name>
<protein>
    <recommendedName>
        <fullName evidence="1">C2 domain-containing protein</fullName>
    </recommendedName>
</protein>
<evidence type="ECO:0000313" key="2">
    <source>
        <dbReference type="EMBL" id="NDV31018.1"/>
    </source>
</evidence>
<dbReference type="Pfam" id="PF00168">
    <property type="entry name" value="C2"/>
    <property type="match status" value="3"/>
</dbReference>
<evidence type="ECO:0000259" key="1">
    <source>
        <dbReference type="PROSITE" id="PS50004"/>
    </source>
</evidence>
<dbReference type="CDD" id="cd04047">
    <property type="entry name" value="C2B_Copine"/>
    <property type="match status" value="2"/>
</dbReference>
<dbReference type="InterPro" id="IPR035892">
    <property type="entry name" value="C2_domain_sf"/>
</dbReference>
<organism evidence="2">
    <name type="scientific">Arcella intermedia</name>
    <dbReference type="NCBI Taxonomy" id="1963864"/>
    <lineage>
        <taxon>Eukaryota</taxon>
        <taxon>Amoebozoa</taxon>
        <taxon>Tubulinea</taxon>
        <taxon>Elardia</taxon>
        <taxon>Arcellinida</taxon>
        <taxon>Sphaerothecina</taxon>
        <taxon>Arcellidae</taxon>
        <taxon>Arcella</taxon>
    </lineage>
</organism>
<sequence>MGECEFSIKELTFSWLVKPILKHGKSMGALLFSDAHPLSKFEERKLPVSIRMHCSAARLARMDGPLSKSDPYFVVKGSIKINAKTRQDVILYRSEVVYNNLDPTWKPFVLSVAELGGFDKPFSIIVYDFDADGSHDVMGQFTTTLNEYLFGPFQHAIMKGSNSSGAFSVDKVEPLGSIDVERIATSYRVGVSASKISPMDLNGKADPFFEVYAKPCVGYDWYDTEVNGFVSLNQLPPNLPLPPLVPDPTIYRPPQVPFIPNIVPIPNPQMMTNPYPQRPVLTIEEALQPPQQHSRYVLVPKFTNTEILLYRSEIKRKQLNPIWKDFELNLSIIGGIDVPFRILGRDWDADGTHDTIGEAFVTFREFLYGSFQRALKDGSSTKGGFNVDWIKKVEGTEKILPVAIKVECSAHKLANLDTGIGQKSDPLFEIIGKPYGAQSEITLYRSEVIMNNLSPKWQPFTLNVFDVGGYDSVFHVRVKDWDSDGSHDLIGELHTTIRNWSFGSF</sequence>
<feature type="domain" description="C2" evidence="1">
    <location>
        <begin position="33"/>
        <end position="158"/>
    </location>
</feature>